<evidence type="ECO:0000313" key="1">
    <source>
        <dbReference type="EMBL" id="KAJ7757248.1"/>
    </source>
</evidence>
<keyword evidence="2" id="KW-1185">Reference proteome</keyword>
<sequence length="367" mass="41022">MASSTNPLAVQELVDDCIDFLHDSPPDLKACALFGQSWASTAQMHLFNHIVIGFHISEEITTSRHQSRLLCAALAASPRLLRWVESLQIHLDTAPLETLMFLGKPYLERLRRIFIVGNRVSGLKVDAIQDLLSHTTLTTISISGAFPSLSDFLGIWTRCSTSIRDISFGSIRTWSAAGAMHPLTESPPSNAKIQIDALTLWWWSDGIHDWLNSPRCLFAFSNLKRLCLNENTSLPRWAAFAPSIPHVEYLQFEPLVPGLDLALFTNLKCISIFIGSLEYRAEVAFVFTTLLTMSSSNRIETVRFQLSSLTVLDADRGAELDRRILALPLPHHKAVELFYFSETPPPDDITEKLPLLNARKLVRAVCG</sequence>
<dbReference type="AlphaFoldDB" id="A0AAD7J6C5"/>
<dbReference type="EMBL" id="JARJLG010000059">
    <property type="protein sequence ID" value="KAJ7757248.1"/>
    <property type="molecule type" value="Genomic_DNA"/>
</dbReference>
<comment type="caution">
    <text evidence="1">The sequence shown here is derived from an EMBL/GenBank/DDBJ whole genome shotgun (WGS) entry which is preliminary data.</text>
</comment>
<evidence type="ECO:0000313" key="2">
    <source>
        <dbReference type="Proteomes" id="UP001215280"/>
    </source>
</evidence>
<name>A0AAD7J6C5_9AGAR</name>
<proteinExistence type="predicted"/>
<organism evidence="1 2">
    <name type="scientific">Mycena maculata</name>
    <dbReference type="NCBI Taxonomy" id="230809"/>
    <lineage>
        <taxon>Eukaryota</taxon>
        <taxon>Fungi</taxon>
        <taxon>Dikarya</taxon>
        <taxon>Basidiomycota</taxon>
        <taxon>Agaricomycotina</taxon>
        <taxon>Agaricomycetes</taxon>
        <taxon>Agaricomycetidae</taxon>
        <taxon>Agaricales</taxon>
        <taxon>Marasmiineae</taxon>
        <taxon>Mycenaceae</taxon>
        <taxon>Mycena</taxon>
    </lineage>
</organism>
<accession>A0AAD7J6C5</accession>
<gene>
    <name evidence="1" type="ORF">DFH07DRAFT_1060664</name>
</gene>
<dbReference type="Proteomes" id="UP001215280">
    <property type="component" value="Unassembled WGS sequence"/>
</dbReference>
<reference evidence="1" key="1">
    <citation type="submission" date="2023-03" db="EMBL/GenBank/DDBJ databases">
        <title>Massive genome expansion in bonnet fungi (Mycena s.s.) driven by repeated elements and novel gene families across ecological guilds.</title>
        <authorList>
            <consortium name="Lawrence Berkeley National Laboratory"/>
            <person name="Harder C.B."/>
            <person name="Miyauchi S."/>
            <person name="Viragh M."/>
            <person name="Kuo A."/>
            <person name="Thoen E."/>
            <person name="Andreopoulos B."/>
            <person name="Lu D."/>
            <person name="Skrede I."/>
            <person name="Drula E."/>
            <person name="Henrissat B."/>
            <person name="Morin E."/>
            <person name="Kohler A."/>
            <person name="Barry K."/>
            <person name="LaButti K."/>
            <person name="Morin E."/>
            <person name="Salamov A."/>
            <person name="Lipzen A."/>
            <person name="Mereny Z."/>
            <person name="Hegedus B."/>
            <person name="Baldrian P."/>
            <person name="Stursova M."/>
            <person name="Weitz H."/>
            <person name="Taylor A."/>
            <person name="Grigoriev I.V."/>
            <person name="Nagy L.G."/>
            <person name="Martin F."/>
            <person name="Kauserud H."/>
        </authorList>
    </citation>
    <scope>NUCLEOTIDE SEQUENCE</scope>
    <source>
        <strain evidence="1">CBHHK188m</strain>
    </source>
</reference>
<protein>
    <submittedName>
        <fullName evidence="1">Uncharacterized protein</fullName>
    </submittedName>
</protein>